<comment type="caution">
    <text evidence="1">The sequence shown here is derived from an EMBL/GenBank/DDBJ whole genome shotgun (WGS) entry which is preliminary data.</text>
</comment>
<organism evidence="1 2">
    <name type="scientific">Rhodoferax potami</name>
    <dbReference type="NCBI Taxonomy" id="3068338"/>
    <lineage>
        <taxon>Bacteria</taxon>
        <taxon>Pseudomonadati</taxon>
        <taxon>Pseudomonadota</taxon>
        <taxon>Betaproteobacteria</taxon>
        <taxon>Burkholderiales</taxon>
        <taxon>Comamonadaceae</taxon>
        <taxon>Rhodoferax</taxon>
    </lineage>
</organism>
<dbReference type="EMBL" id="JAVBIK010000001">
    <property type="protein sequence ID" value="MDT7520478.1"/>
    <property type="molecule type" value="Genomic_DNA"/>
</dbReference>
<keyword evidence="2" id="KW-1185">Reference proteome</keyword>
<dbReference type="InterPro" id="IPR002816">
    <property type="entry name" value="TraB/PrgY/GumN_fam"/>
</dbReference>
<reference evidence="1 2" key="1">
    <citation type="submission" date="2023-08" db="EMBL/GenBank/DDBJ databases">
        <title>Rhodoferax potami sp. nov. and Rhodoferax mekongensis sp. nov., isolated from the Mekong River in Thailand.</title>
        <authorList>
            <person name="Kitikhun S."/>
            <person name="Charoenyingcharoen P."/>
            <person name="Siriarchawattana P."/>
            <person name="Likhitrattanapisal S."/>
            <person name="Nilsakha T."/>
            <person name="Chanpet A."/>
            <person name="Rattanawaree P."/>
            <person name="Ingsriswang S."/>
        </authorList>
    </citation>
    <scope>NUCLEOTIDE SEQUENCE [LARGE SCALE GENOMIC DNA]</scope>
    <source>
        <strain evidence="1 2">TBRC 17660</strain>
    </source>
</reference>
<accession>A0ABU3KS79</accession>
<evidence type="ECO:0000313" key="2">
    <source>
        <dbReference type="Proteomes" id="UP001321700"/>
    </source>
</evidence>
<proteinExistence type="predicted"/>
<gene>
    <name evidence="1" type="ORF">RAE19_17475</name>
</gene>
<protein>
    <submittedName>
        <fullName evidence="1">TraB/GumN family protein</fullName>
    </submittedName>
</protein>
<dbReference type="PANTHER" id="PTHR40590:SF1">
    <property type="entry name" value="CYTOPLASMIC PROTEIN"/>
    <property type="match status" value="1"/>
</dbReference>
<evidence type="ECO:0000313" key="1">
    <source>
        <dbReference type="EMBL" id="MDT7520478.1"/>
    </source>
</evidence>
<dbReference type="PANTHER" id="PTHR40590">
    <property type="entry name" value="CYTOPLASMIC PROTEIN-RELATED"/>
    <property type="match status" value="1"/>
</dbReference>
<sequence>MFAASRAQARDRGFLWRVTRDGHSSYLYGTLHVGRDTWLAAGPAMASALHNASTLALELDPLDPDNARRMGVALAQAPSWPLAPDMRQRLIRQLQLQCLPVNSVGTTPSELLLSGVALALARRDGFDAQFGSETYLALFARQRGMPVVSLETVELQLQALLSASAAEAAGMLEDGLRELEAGTARQSLRDLVRMWESGDQQRLDTYQQWCECVVTPMEKLQMQRLLDQRNPAMAQQIDAMHRAGQRVFAAVGSLHMAGDRGLPAVLGRMGYQVERLP</sequence>
<name>A0ABU3KS79_9BURK</name>
<dbReference type="Proteomes" id="UP001321700">
    <property type="component" value="Unassembled WGS sequence"/>
</dbReference>
<dbReference type="RefSeq" id="WP_313876072.1">
    <property type="nucleotide sequence ID" value="NZ_JAVBIK010000001.1"/>
</dbReference>
<dbReference type="Pfam" id="PF01963">
    <property type="entry name" value="TraB_PrgY_gumN"/>
    <property type="match status" value="1"/>
</dbReference>
<dbReference type="InterPro" id="IPR047111">
    <property type="entry name" value="YbaP-like"/>
</dbReference>
<dbReference type="CDD" id="cd14789">
    <property type="entry name" value="Tiki"/>
    <property type="match status" value="1"/>
</dbReference>